<dbReference type="VEuPathDB" id="VectorBase:RPRC001741"/>
<dbReference type="Pfam" id="PF00169">
    <property type="entry name" value="PH"/>
    <property type="match status" value="1"/>
</dbReference>
<dbReference type="EMBL" id="ACPB03001725">
    <property type="status" value="NOT_ANNOTATED_CDS"/>
    <property type="molecule type" value="Genomic_DNA"/>
</dbReference>
<evidence type="ECO:0000256" key="5">
    <source>
        <dbReference type="ARBA" id="ARBA00022840"/>
    </source>
</evidence>
<dbReference type="HOGENOM" id="CLU_964162_0_0_1"/>
<dbReference type="SUPFAM" id="SSF56112">
    <property type="entry name" value="Protein kinase-like (PK-like)"/>
    <property type="match status" value="1"/>
</dbReference>
<keyword evidence="3" id="KW-0547">Nucleotide-binding</keyword>
<dbReference type="EnsemblMetazoa" id="RPRC001741-RA">
    <property type="protein sequence ID" value="RPRC001741-PA"/>
    <property type="gene ID" value="RPRC001741"/>
</dbReference>
<evidence type="ECO:0008006" key="8">
    <source>
        <dbReference type="Google" id="ProtNLM"/>
    </source>
</evidence>
<evidence type="ECO:0000313" key="7">
    <source>
        <dbReference type="Proteomes" id="UP000015103"/>
    </source>
</evidence>
<keyword evidence="5" id="KW-0067">ATP-binding</keyword>
<dbReference type="PROSITE" id="PS50003">
    <property type="entry name" value="PH_DOMAIN"/>
    <property type="match status" value="1"/>
</dbReference>
<keyword evidence="7" id="KW-1185">Reference proteome</keyword>
<evidence type="ECO:0000256" key="3">
    <source>
        <dbReference type="ARBA" id="ARBA00022741"/>
    </source>
</evidence>
<dbReference type="OMA" id="CCELINK"/>
<dbReference type="eggNOG" id="KOG1737">
    <property type="taxonomic scope" value="Eukaryota"/>
</dbReference>
<dbReference type="SMART" id="SM00220">
    <property type="entry name" value="S_TKc"/>
    <property type="match status" value="1"/>
</dbReference>
<dbReference type="GO" id="GO:0004674">
    <property type="term" value="F:protein serine/threonine kinase activity"/>
    <property type="evidence" value="ECO:0007669"/>
    <property type="project" value="UniProtKB-KW"/>
</dbReference>
<dbReference type="EMBL" id="ACPB03001724">
    <property type="status" value="NOT_ANNOTATED_CDS"/>
    <property type="molecule type" value="Genomic_DNA"/>
</dbReference>
<dbReference type="FunFam" id="2.30.29.30:FF:000256">
    <property type="entry name" value="Oxysterol-binding protein"/>
    <property type="match status" value="1"/>
</dbReference>
<dbReference type="CDD" id="cd13284">
    <property type="entry name" value="PH_OSBP_ORP4"/>
    <property type="match status" value="1"/>
</dbReference>
<dbReference type="InterPro" id="IPR050494">
    <property type="entry name" value="Ser_Thr_dual-spec_kinase"/>
</dbReference>
<dbReference type="PANTHER" id="PTHR24058">
    <property type="entry name" value="DUAL SPECIFICITY PROTEIN KINASE"/>
    <property type="match status" value="1"/>
</dbReference>
<dbReference type="eggNOG" id="KOG0667">
    <property type="taxonomic scope" value="Eukaryota"/>
</dbReference>
<evidence type="ECO:0000256" key="1">
    <source>
        <dbReference type="ARBA" id="ARBA00022527"/>
    </source>
</evidence>
<dbReference type="PANTHER" id="PTHR24058:SF112">
    <property type="entry name" value="DUAL SPECIFICITY TYROSINE-PHOSPHORYLATION-REGULATED KINASE 3 HOMOLOG-RELATED"/>
    <property type="match status" value="1"/>
</dbReference>
<proteinExistence type="predicted"/>
<dbReference type="SUPFAM" id="SSF50729">
    <property type="entry name" value="PH domain-like"/>
    <property type="match status" value="1"/>
</dbReference>
<dbReference type="GO" id="GO:0005524">
    <property type="term" value="F:ATP binding"/>
    <property type="evidence" value="ECO:0007669"/>
    <property type="project" value="UniProtKB-KW"/>
</dbReference>
<keyword evidence="4" id="KW-0418">Kinase</keyword>
<dbReference type="PROSITE" id="PS50011">
    <property type="entry name" value="PROTEIN_KINASE_DOM"/>
    <property type="match status" value="1"/>
</dbReference>
<accession>T1HCH7</accession>
<dbReference type="Gene3D" id="1.10.510.10">
    <property type="entry name" value="Transferase(Phosphotransferase) domain 1"/>
    <property type="match status" value="1"/>
</dbReference>
<dbReference type="GO" id="GO:0005737">
    <property type="term" value="C:cytoplasm"/>
    <property type="evidence" value="ECO:0007669"/>
    <property type="project" value="TreeGrafter"/>
</dbReference>
<evidence type="ECO:0000256" key="4">
    <source>
        <dbReference type="ARBA" id="ARBA00022777"/>
    </source>
</evidence>
<dbReference type="EMBL" id="ACPB03001726">
    <property type="status" value="NOT_ANNOTATED_CDS"/>
    <property type="molecule type" value="Genomic_DNA"/>
</dbReference>
<dbReference type="GO" id="GO:0005856">
    <property type="term" value="C:cytoskeleton"/>
    <property type="evidence" value="ECO:0007669"/>
    <property type="project" value="TreeGrafter"/>
</dbReference>
<dbReference type="GO" id="GO:0005634">
    <property type="term" value="C:nucleus"/>
    <property type="evidence" value="ECO:0007669"/>
    <property type="project" value="TreeGrafter"/>
</dbReference>
<evidence type="ECO:0000313" key="6">
    <source>
        <dbReference type="EnsemblMetazoa" id="RPRC001741-PA"/>
    </source>
</evidence>
<dbReference type="Pfam" id="PF00069">
    <property type="entry name" value="Pkinase"/>
    <property type="match status" value="1"/>
</dbReference>
<reference evidence="6" key="1">
    <citation type="submission" date="2015-05" db="UniProtKB">
        <authorList>
            <consortium name="EnsemblMetazoa"/>
        </authorList>
    </citation>
    <scope>IDENTIFICATION</scope>
</reference>
<dbReference type="InterPro" id="IPR011009">
    <property type="entry name" value="Kinase-like_dom_sf"/>
</dbReference>
<dbReference type="STRING" id="13249.T1HCH7"/>
<protein>
    <recommendedName>
        <fullName evidence="8">Protein kinase domain-containing protein</fullName>
    </recommendedName>
</protein>
<sequence length="289" mass="32706">MSDNKNHSEAEMMGWLFKWTNYLKGYQRRWFVLSNGMLSYYRNQAEMSHTCRGTISLQGALIHTEDSCMFVISNGGTQTFHIKASNEVERQRWVTALELAKAKAIRALESEEEEEDFDGDQKCEITSIMKNLASHLEDIHTCNELINKHGTALQRSLSELESVDSAQDVSAKIKTINERATLFRITSNAMINVIDFGSSCYAHQRVYTYIQSRFYRAPEVILGARYGTPIDMWSLGCILAELLTGFPLLPGEDEADQLACIIELLGMPPQKLLDSAKRAKNFISSKGDR</sequence>
<dbReference type="AlphaFoldDB" id="T1HCH7"/>
<organism evidence="6 7">
    <name type="scientific">Rhodnius prolixus</name>
    <name type="common">Triatomid bug</name>
    <dbReference type="NCBI Taxonomy" id="13249"/>
    <lineage>
        <taxon>Eukaryota</taxon>
        <taxon>Metazoa</taxon>
        <taxon>Ecdysozoa</taxon>
        <taxon>Arthropoda</taxon>
        <taxon>Hexapoda</taxon>
        <taxon>Insecta</taxon>
        <taxon>Pterygota</taxon>
        <taxon>Neoptera</taxon>
        <taxon>Paraneoptera</taxon>
        <taxon>Hemiptera</taxon>
        <taxon>Heteroptera</taxon>
        <taxon>Panheteroptera</taxon>
        <taxon>Cimicomorpha</taxon>
        <taxon>Reduviidae</taxon>
        <taxon>Triatominae</taxon>
        <taxon>Rhodnius</taxon>
    </lineage>
</organism>
<evidence type="ECO:0000256" key="2">
    <source>
        <dbReference type="ARBA" id="ARBA00022679"/>
    </source>
</evidence>
<dbReference type="Proteomes" id="UP000015103">
    <property type="component" value="Unassembled WGS sequence"/>
</dbReference>
<dbReference type="InterPro" id="IPR001849">
    <property type="entry name" value="PH_domain"/>
</dbReference>
<keyword evidence="1" id="KW-0723">Serine/threonine-protein kinase</keyword>
<dbReference type="Gene3D" id="2.30.29.30">
    <property type="entry name" value="Pleckstrin-homology domain (PH domain)/Phosphotyrosine-binding domain (PTB)"/>
    <property type="match status" value="1"/>
</dbReference>
<dbReference type="SMART" id="SM00233">
    <property type="entry name" value="PH"/>
    <property type="match status" value="1"/>
</dbReference>
<dbReference type="InterPro" id="IPR000719">
    <property type="entry name" value="Prot_kinase_dom"/>
</dbReference>
<dbReference type="InParanoid" id="T1HCH7"/>
<dbReference type="InterPro" id="IPR011993">
    <property type="entry name" value="PH-like_dom_sf"/>
</dbReference>
<keyword evidence="2" id="KW-0808">Transferase</keyword>
<name>T1HCH7_RHOPR</name>